<protein>
    <recommendedName>
        <fullName evidence="9">Anthranilate phosphoribosyltransferase</fullName>
        <ecNumber evidence="9">2.4.2.18</ecNumber>
    </recommendedName>
</protein>
<dbReference type="NCBIfam" id="TIGR01245">
    <property type="entry name" value="trpD"/>
    <property type="match status" value="1"/>
</dbReference>
<evidence type="ECO:0000256" key="2">
    <source>
        <dbReference type="ARBA" id="ARBA00022605"/>
    </source>
</evidence>
<comment type="cofactor">
    <cofactor evidence="9">
        <name>Mg(2+)</name>
        <dbReference type="ChEBI" id="CHEBI:18420"/>
    </cofactor>
    <text evidence="9">Binds 2 magnesium ions per monomer.</text>
</comment>
<dbReference type="Proteomes" id="UP000245124">
    <property type="component" value="Unassembled WGS sequence"/>
</dbReference>
<evidence type="ECO:0000256" key="4">
    <source>
        <dbReference type="ARBA" id="ARBA00022679"/>
    </source>
</evidence>
<feature type="binding site" evidence="9">
    <location>
        <position position="138"/>
    </location>
    <ligand>
        <name>Mg(2+)</name>
        <dbReference type="ChEBI" id="CHEBI:18420"/>
        <label>1</label>
    </ligand>
</feature>
<feature type="binding site" evidence="9">
    <location>
        <position position="134"/>
    </location>
    <ligand>
        <name>5-phospho-alpha-D-ribose 1-diphosphate</name>
        <dbReference type="ChEBI" id="CHEBI:58017"/>
    </ligand>
</feature>
<dbReference type="InterPro" id="IPR036320">
    <property type="entry name" value="Glycosyl_Trfase_fam3_N_dom_sf"/>
</dbReference>
<keyword evidence="4 9" id="KW-0808">Transferase</keyword>
<dbReference type="EC" id="2.4.2.18" evidence="9"/>
<evidence type="ECO:0000256" key="8">
    <source>
        <dbReference type="ARBA" id="ARBA00061188"/>
    </source>
</evidence>
<evidence type="ECO:0000256" key="1">
    <source>
        <dbReference type="ARBA" id="ARBA00004907"/>
    </source>
</evidence>
<feature type="binding site" evidence="9">
    <location>
        <begin position="136"/>
        <end position="139"/>
    </location>
    <ligand>
        <name>5-phospho-alpha-D-ribose 1-diphosphate</name>
        <dbReference type="ChEBI" id="CHEBI:58017"/>
    </ligand>
</feature>
<comment type="subunit">
    <text evidence="9">Homodimer.</text>
</comment>
<dbReference type="Pfam" id="PF00591">
    <property type="entry name" value="Glycos_transf_3"/>
    <property type="match status" value="1"/>
</dbReference>
<evidence type="ECO:0000256" key="3">
    <source>
        <dbReference type="ARBA" id="ARBA00022676"/>
    </source>
</evidence>
<evidence type="ECO:0000256" key="5">
    <source>
        <dbReference type="ARBA" id="ARBA00022822"/>
    </source>
</evidence>
<dbReference type="InterPro" id="IPR000312">
    <property type="entry name" value="Glycosyl_Trfase_fam3"/>
</dbReference>
<comment type="caution">
    <text evidence="12">The sequence shown here is derived from an EMBL/GenBank/DDBJ whole genome shotgun (WGS) entry which is preliminary data.</text>
</comment>
<dbReference type="PANTHER" id="PTHR43285:SF2">
    <property type="entry name" value="ANTHRANILATE PHOSPHORIBOSYLTRANSFERASE"/>
    <property type="match status" value="1"/>
</dbReference>
<dbReference type="EMBL" id="BDUD01000001">
    <property type="protein sequence ID" value="GBG18241.1"/>
    <property type="molecule type" value="Genomic_DNA"/>
</dbReference>
<dbReference type="GO" id="GO:0000287">
    <property type="term" value="F:magnesium ion binding"/>
    <property type="evidence" value="ECO:0007669"/>
    <property type="project" value="UniProtKB-UniRule"/>
</dbReference>
<dbReference type="GO" id="GO:0000162">
    <property type="term" value="P:L-tryptophan biosynthetic process"/>
    <property type="evidence" value="ECO:0007669"/>
    <property type="project" value="UniProtKB-UniRule"/>
</dbReference>
<keyword evidence="9" id="KW-0460">Magnesium</keyword>
<keyword evidence="2 9" id="KW-0028">Amino-acid biosynthesis</keyword>
<dbReference type="Gene3D" id="3.40.1030.10">
    <property type="entry name" value="Nucleoside phosphorylase/phosphoribosyltransferase catalytic domain"/>
    <property type="match status" value="1"/>
</dbReference>
<dbReference type="Pfam" id="PF02885">
    <property type="entry name" value="Glycos_trans_3N"/>
    <property type="match status" value="1"/>
</dbReference>
<evidence type="ECO:0000259" key="10">
    <source>
        <dbReference type="Pfam" id="PF00591"/>
    </source>
</evidence>
<keyword evidence="5 9" id="KW-0822">Tryptophan biosynthesis</keyword>
<evidence type="ECO:0000256" key="6">
    <source>
        <dbReference type="ARBA" id="ARBA00023141"/>
    </source>
</evidence>
<evidence type="ECO:0000256" key="7">
    <source>
        <dbReference type="ARBA" id="ARBA00052328"/>
    </source>
</evidence>
<proteinExistence type="inferred from homology"/>
<organism evidence="12 13">
    <name type="scientific">Nostoc commune NIES-4072</name>
    <dbReference type="NCBI Taxonomy" id="2005467"/>
    <lineage>
        <taxon>Bacteria</taxon>
        <taxon>Bacillati</taxon>
        <taxon>Cyanobacteriota</taxon>
        <taxon>Cyanophyceae</taxon>
        <taxon>Nostocales</taxon>
        <taxon>Nostocaceae</taxon>
        <taxon>Nostoc</taxon>
    </lineage>
</organism>
<keyword evidence="9" id="KW-0479">Metal-binding</keyword>
<comment type="function">
    <text evidence="9">Catalyzes the transfer of the phosphoribosyl group of 5-phosphorylribose-1-pyrophosphate (PRPP) to anthranilate to yield N-(5'-phosphoribosyl)-anthranilate (PRA).</text>
</comment>
<keyword evidence="13" id="KW-1185">Reference proteome</keyword>
<evidence type="ECO:0000259" key="11">
    <source>
        <dbReference type="Pfam" id="PF02885"/>
    </source>
</evidence>
<dbReference type="AlphaFoldDB" id="A0A2R5FR01"/>
<keyword evidence="6 9" id="KW-0057">Aromatic amino acid biosynthesis</keyword>
<dbReference type="GO" id="GO:0005829">
    <property type="term" value="C:cytosol"/>
    <property type="evidence" value="ECO:0007669"/>
    <property type="project" value="TreeGrafter"/>
</dbReference>
<feature type="binding site" evidence="9">
    <location>
        <begin position="129"/>
        <end position="130"/>
    </location>
    <ligand>
        <name>5-phospho-alpha-D-ribose 1-diphosphate</name>
        <dbReference type="ChEBI" id="CHEBI:58017"/>
    </ligand>
</feature>
<keyword evidence="3 9" id="KW-0328">Glycosyltransferase</keyword>
<feature type="domain" description="Glycosyl transferase family 3" evidence="10">
    <location>
        <begin position="120"/>
        <end position="377"/>
    </location>
</feature>
<dbReference type="SUPFAM" id="SSF47648">
    <property type="entry name" value="Nucleoside phosphorylase/phosphoribosyltransferase N-terminal domain"/>
    <property type="match status" value="1"/>
</dbReference>
<feature type="binding site" evidence="9">
    <location>
        <position position="126"/>
    </location>
    <ligand>
        <name>anthranilate</name>
        <dbReference type="ChEBI" id="CHEBI:16567"/>
        <label>1</label>
    </ligand>
</feature>
<feature type="binding site" evidence="9">
    <location>
        <position position="272"/>
    </location>
    <ligand>
        <name>Mg(2+)</name>
        <dbReference type="ChEBI" id="CHEBI:18420"/>
        <label>2</label>
    </ligand>
</feature>
<feature type="binding site" evidence="9">
    <location>
        <position position="212"/>
    </location>
    <ligand>
        <name>anthranilate</name>
        <dbReference type="ChEBI" id="CHEBI:16567"/>
        <label>2</label>
    </ligand>
</feature>
<name>A0A2R5FR01_NOSCO</name>
<dbReference type="PANTHER" id="PTHR43285">
    <property type="entry name" value="ANTHRANILATE PHOSPHORIBOSYLTRANSFERASE"/>
    <property type="match status" value="1"/>
</dbReference>
<dbReference type="SUPFAM" id="SSF52418">
    <property type="entry name" value="Nucleoside phosphorylase/phosphoribosyltransferase catalytic domain"/>
    <property type="match status" value="1"/>
</dbReference>
<feature type="binding site" evidence="9">
    <location>
        <position position="166"/>
    </location>
    <ligand>
        <name>5-phospho-alpha-D-ribose 1-diphosphate</name>
        <dbReference type="ChEBI" id="CHEBI:58017"/>
    </ligand>
</feature>
<feature type="binding site" evidence="9">
    <location>
        <position position="126"/>
    </location>
    <ligand>
        <name>5-phospho-alpha-D-ribose 1-diphosphate</name>
        <dbReference type="ChEBI" id="CHEBI:58017"/>
    </ligand>
</feature>
<accession>A0A2R5FR01</accession>
<comment type="catalytic activity">
    <reaction evidence="7 9">
        <text>N-(5-phospho-beta-D-ribosyl)anthranilate + diphosphate = 5-phospho-alpha-D-ribose 1-diphosphate + anthranilate</text>
        <dbReference type="Rhea" id="RHEA:11768"/>
        <dbReference type="ChEBI" id="CHEBI:16567"/>
        <dbReference type="ChEBI" id="CHEBI:18277"/>
        <dbReference type="ChEBI" id="CHEBI:33019"/>
        <dbReference type="ChEBI" id="CHEBI:58017"/>
        <dbReference type="EC" id="2.4.2.18"/>
    </reaction>
</comment>
<dbReference type="Gene3D" id="1.20.970.10">
    <property type="entry name" value="Transferase, Pyrimidine Nucleoside Phosphorylase, Chain C"/>
    <property type="match status" value="1"/>
</dbReference>
<dbReference type="UniPathway" id="UPA00035">
    <property type="reaction ID" value="UER00041"/>
</dbReference>
<dbReference type="InterPro" id="IPR035902">
    <property type="entry name" value="Nuc_phospho_transferase"/>
</dbReference>
<evidence type="ECO:0000313" key="12">
    <source>
        <dbReference type="EMBL" id="GBG18241.1"/>
    </source>
</evidence>
<dbReference type="InterPro" id="IPR005940">
    <property type="entry name" value="Anthranilate_Pribosyl_Tfrase"/>
</dbReference>
<sequence length="389" mass="40423">MPNAPCPINMIAVTKTPLDNIPVTSELYNWPGLLQQLFARQSLTVSQAADLMQGWLTDAIPDVLSGAILAAIQAKGVSAQELVGMASVLQSQSLGTGDWGLGTGQEFSQSPVPSTQSPVPLIDTCGTGGDGASTFNISTAVAFVAAAAGVKVAKHGNRSASSKTGSADVLEALGINLNATPEKVQAAVDEVGITFLFAPGWHPALKAIATLRKTLKVRTVFNLLGPLVNPMRPTGQIIGVNDPLLLEEIVQALSQLGCQQAIAVHGRERLDEAGLADVTDLAVLQDKKVRSLTLNPQELGLSFAPTAALCGGDVQENAEILKAVLQGKGTQAQQDVVALNTALALQVGEAIHGETDVLAGCVKGIALAKEILQSGVAWTKLEQLAEFLR</sequence>
<comment type="caution">
    <text evidence="9">Lacks conserved residue(s) required for the propagation of feature annotation.</text>
</comment>
<dbReference type="FunFam" id="3.40.1030.10:FF:000002">
    <property type="entry name" value="Anthranilate phosphoribosyltransferase"/>
    <property type="match status" value="1"/>
</dbReference>
<feature type="binding site" evidence="9">
    <location>
        <begin position="154"/>
        <end position="162"/>
    </location>
    <ligand>
        <name>5-phospho-alpha-D-ribose 1-diphosphate</name>
        <dbReference type="ChEBI" id="CHEBI:58017"/>
    </ligand>
</feature>
<feature type="domain" description="Glycosyl transferase family 3 N-terminal" evidence="11">
    <location>
        <begin position="33"/>
        <end position="91"/>
    </location>
</feature>
<dbReference type="HAMAP" id="MF_00211">
    <property type="entry name" value="TrpD"/>
    <property type="match status" value="1"/>
</dbReference>
<evidence type="ECO:0000256" key="9">
    <source>
        <dbReference type="HAMAP-Rule" id="MF_00211"/>
    </source>
</evidence>
<dbReference type="InterPro" id="IPR017459">
    <property type="entry name" value="Glycosyl_Trfase_fam3_N_dom"/>
</dbReference>
<comment type="similarity">
    <text evidence="8">In the C-terminal section; belongs to the anthranilate phosphoribosyltransferase family.</text>
</comment>
<comment type="pathway">
    <text evidence="1 9">Amino-acid biosynthesis; L-tryptophan biosynthesis; L-tryptophan from chorismate: step 2/5.</text>
</comment>
<feature type="binding site" evidence="9">
    <location>
        <position position="157"/>
    </location>
    <ligand>
        <name>anthranilate</name>
        <dbReference type="ChEBI" id="CHEBI:16567"/>
        <label>1</label>
    </ligand>
</feature>
<feature type="binding site" evidence="9">
    <location>
        <position position="272"/>
    </location>
    <ligand>
        <name>Mg(2+)</name>
        <dbReference type="ChEBI" id="CHEBI:18420"/>
        <label>1</label>
    </ligand>
</feature>
<comment type="similarity">
    <text evidence="9">Belongs to the anthranilate phosphoribosyltransferase family.</text>
</comment>
<reference evidence="12 13" key="1">
    <citation type="submission" date="2017-06" db="EMBL/GenBank/DDBJ databases">
        <title>Genome sequencing of cyanobaciteial culture collection at National Institute for Environmental Studies (NIES).</title>
        <authorList>
            <person name="Hirose Y."/>
            <person name="Shimura Y."/>
            <person name="Fujisawa T."/>
            <person name="Nakamura Y."/>
            <person name="Kawachi M."/>
        </authorList>
    </citation>
    <scope>NUCLEOTIDE SEQUENCE [LARGE SCALE GENOMIC DNA]</scope>
    <source>
        <strain evidence="12 13">NIES-4072</strain>
    </source>
</reference>
<feature type="binding site" evidence="9">
    <location>
        <position position="271"/>
    </location>
    <ligand>
        <name>Mg(2+)</name>
        <dbReference type="ChEBI" id="CHEBI:18420"/>
        <label>2</label>
    </ligand>
</feature>
<gene>
    <name evidence="9" type="primary">trpD</name>
    <name evidence="12" type="ORF">NIES4072_19050</name>
</gene>
<evidence type="ECO:0000313" key="13">
    <source>
        <dbReference type="Proteomes" id="UP000245124"/>
    </source>
</evidence>
<dbReference type="GO" id="GO:0004048">
    <property type="term" value="F:anthranilate phosphoribosyltransferase activity"/>
    <property type="evidence" value="ECO:0007669"/>
    <property type="project" value="UniProtKB-UniRule"/>
</dbReference>